<dbReference type="GO" id="GO:0016020">
    <property type="term" value="C:membrane"/>
    <property type="evidence" value="ECO:0007669"/>
    <property type="project" value="InterPro"/>
</dbReference>
<dbReference type="PANTHER" id="PTHR31121:SF15">
    <property type="entry name" value="O-GLYCOSIDE ALPHA-1,2-MANNOSYLTRANSFERASE HOMOLOG 3"/>
    <property type="match status" value="1"/>
</dbReference>
<dbReference type="FunFam" id="3.90.550.10:FF:000051">
    <property type="entry name" value="Alpha-1,2-mannosyltransferase (Ktr4)"/>
    <property type="match status" value="1"/>
</dbReference>
<dbReference type="GO" id="GO:0006487">
    <property type="term" value="P:protein N-linked glycosylation"/>
    <property type="evidence" value="ECO:0007669"/>
    <property type="project" value="TreeGrafter"/>
</dbReference>
<dbReference type="PANTHER" id="PTHR31121">
    <property type="entry name" value="ALPHA-1,2 MANNOSYLTRANSFERASE KTR1"/>
    <property type="match status" value="1"/>
</dbReference>
<dbReference type="SUPFAM" id="SSF53448">
    <property type="entry name" value="Nucleotide-diphospho-sugar transferases"/>
    <property type="match status" value="1"/>
</dbReference>
<dbReference type="Proteomes" id="UP000015464">
    <property type="component" value="Unassembled WGS sequence"/>
</dbReference>
<name>S9VYR3_SCHCR</name>
<feature type="active site" description="Nucleophile" evidence="6">
    <location>
        <position position="275"/>
    </location>
</feature>
<comment type="similarity">
    <text evidence="2">Belongs to the glycosyltransferase 15 family.</text>
</comment>
<dbReference type="STRING" id="653667.S9VYR3"/>
<dbReference type="InterPro" id="IPR002685">
    <property type="entry name" value="Glyco_trans_15"/>
</dbReference>
<keyword evidence="4" id="KW-0808">Transferase</keyword>
<dbReference type="EMBL" id="KE546991">
    <property type="protein sequence ID" value="EPY51349.1"/>
    <property type="molecule type" value="Genomic_DNA"/>
</dbReference>
<sequence>MASLTFSYRYMLLWFFIVWTPIAYKYFYKSPLTLTVDYEPLHLVKHDLPTVDSTLNDIEPALMNATLFMLCRNKDLIAALSSIQNVEDRFNKRYHYPWTFMNDAPFSKEFINATTEMASSNTTYVQLEQHEWGLPKNLNMNRALQTIRDMTKQRIIYGFSLSYRIMCRFNSGFFYRNSALKDYDYYWRVEPGVIYSCDVPYDPFRLLRDKKKAYGFVVTLPEYPETIRTLWNTTRDFVKKNPHYLAPDNSLDFIVDDEKGLDGEYNGCHFWSNFEIADLNFFRSDAYTDYFEYLDQHFGFFYERWGDAPIHSIAASLFLNKSQIHYFEDFGYYHLPWSHCPSDYLLHANGRCICDPANTVELEYEFCYPRWYYNMRAPDHKLESKV</sequence>
<organism evidence="8 9">
    <name type="scientific">Schizosaccharomyces cryophilus (strain OY26 / ATCC MYA-4695 / CBS 11777 / NBRC 106824 / NRRL Y48691)</name>
    <name type="common">Fission yeast</name>
    <dbReference type="NCBI Taxonomy" id="653667"/>
    <lineage>
        <taxon>Eukaryota</taxon>
        <taxon>Fungi</taxon>
        <taxon>Dikarya</taxon>
        <taxon>Ascomycota</taxon>
        <taxon>Taphrinomycotina</taxon>
        <taxon>Schizosaccharomycetes</taxon>
        <taxon>Schizosaccharomycetales</taxon>
        <taxon>Schizosaccharomycetaceae</taxon>
        <taxon>Schizosaccharomyces</taxon>
    </lineage>
</organism>
<dbReference type="AlphaFoldDB" id="S9VYR3"/>
<evidence type="ECO:0000256" key="3">
    <source>
        <dbReference type="ARBA" id="ARBA00022676"/>
    </source>
</evidence>
<dbReference type="Gene3D" id="3.90.550.10">
    <property type="entry name" value="Spore Coat Polysaccharide Biosynthesis Protein SpsA, Chain A"/>
    <property type="match status" value="1"/>
</dbReference>
<dbReference type="RefSeq" id="XP_013023918.1">
    <property type="nucleotide sequence ID" value="XM_013168464.1"/>
</dbReference>
<dbReference type="GO" id="GO:0000026">
    <property type="term" value="F:alpha-1,2-mannosyltransferase activity"/>
    <property type="evidence" value="ECO:0007669"/>
    <property type="project" value="TreeGrafter"/>
</dbReference>
<keyword evidence="3" id="KW-0328">Glycosyltransferase</keyword>
<reference evidence="8 9" key="1">
    <citation type="journal article" date="2011" name="Science">
        <title>Comparative functional genomics of the fission yeasts.</title>
        <authorList>
            <person name="Rhind N."/>
            <person name="Chen Z."/>
            <person name="Yassour M."/>
            <person name="Thompson D.A."/>
            <person name="Haas B.J."/>
            <person name="Habib N."/>
            <person name="Wapinski I."/>
            <person name="Roy S."/>
            <person name="Lin M.F."/>
            <person name="Heiman D.I."/>
            <person name="Young S.K."/>
            <person name="Furuya K."/>
            <person name="Guo Y."/>
            <person name="Pidoux A."/>
            <person name="Chen H.M."/>
            <person name="Robbertse B."/>
            <person name="Goldberg J.M."/>
            <person name="Aoki K."/>
            <person name="Bayne E.H."/>
            <person name="Berlin A.M."/>
            <person name="Desjardins C.A."/>
            <person name="Dobbs E."/>
            <person name="Dukaj L."/>
            <person name="Fan L."/>
            <person name="FitzGerald M.G."/>
            <person name="French C."/>
            <person name="Gujja S."/>
            <person name="Hansen K."/>
            <person name="Keifenheim D."/>
            <person name="Levin J.Z."/>
            <person name="Mosher R.A."/>
            <person name="Mueller C.A."/>
            <person name="Pfiffner J."/>
            <person name="Priest M."/>
            <person name="Russ C."/>
            <person name="Smialowska A."/>
            <person name="Swoboda P."/>
            <person name="Sykes S.M."/>
            <person name="Vaughn M."/>
            <person name="Vengrova S."/>
            <person name="Yoder R."/>
            <person name="Zeng Q."/>
            <person name="Allshire R."/>
            <person name="Baulcombe D."/>
            <person name="Birren B.W."/>
            <person name="Brown W."/>
            <person name="Ekwall K."/>
            <person name="Kellis M."/>
            <person name="Leatherwood J."/>
            <person name="Levin H."/>
            <person name="Margalit H."/>
            <person name="Martienssen R."/>
            <person name="Nieduszynski C.A."/>
            <person name="Spatafora J.W."/>
            <person name="Friedman N."/>
            <person name="Dalgaard J.Z."/>
            <person name="Baumann P."/>
            <person name="Niki H."/>
            <person name="Regev A."/>
            <person name="Nusbaum C."/>
        </authorList>
    </citation>
    <scope>NUCLEOTIDE SEQUENCE [LARGE SCALE GENOMIC DNA]</scope>
    <source>
        <strain evidence="9">OY26 / ATCC MYA-4695 / CBS 11777 / NBRC 106824 / NRRL Y48691</strain>
    </source>
</reference>
<evidence type="ECO:0000256" key="7">
    <source>
        <dbReference type="SAM" id="Phobius"/>
    </source>
</evidence>
<keyword evidence="5" id="KW-0256">Endoplasmic reticulum</keyword>
<dbReference type="eggNOG" id="KOG4472">
    <property type="taxonomic scope" value="Eukaryota"/>
</dbReference>
<accession>S9VYR3</accession>
<keyword evidence="7" id="KW-0812">Transmembrane</keyword>
<gene>
    <name evidence="8" type="ORF">SPOG_02522</name>
</gene>
<comment type="subcellular location">
    <subcellularLocation>
        <location evidence="1">Endoplasmic reticulum</location>
    </subcellularLocation>
</comment>
<keyword evidence="7" id="KW-0472">Membrane</keyword>
<evidence type="ECO:0000256" key="2">
    <source>
        <dbReference type="ARBA" id="ARBA00007677"/>
    </source>
</evidence>
<feature type="transmembrane region" description="Helical" evidence="7">
    <location>
        <begin position="6"/>
        <end position="24"/>
    </location>
</feature>
<dbReference type="PIRSF" id="PIRSF018153">
    <property type="entry name" value="Glyco_trans_15"/>
    <property type="match status" value="1"/>
</dbReference>
<dbReference type="Pfam" id="PF01793">
    <property type="entry name" value="Glyco_transf_15"/>
    <property type="match status" value="1"/>
</dbReference>
<evidence type="ECO:0000256" key="1">
    <source>
        <dbReference type="ARBA" id="ARBA00004240"/>
    </source>
</evidence>
<dbReference type="HOGENOM" id="CLU_024327_4_2_1"/>
<dbReference type="OrthoDB" id="439943at2759"/>
<evidence type="ECO:0000256" key="6">
    <source>
        <dbReference type="PIRSR" id="PIRSR018153-1"/>
    </source>
</evidence>
<evidence type="ECO:0000313" key="8">
    <source>
        <dbReference type="EMBL" id="EPY51349.1"/>
    </source>
</evidence>
<dbReference type="GeneID" id="25036845"/>
<dbReference type="GO" id="GO:0005783">
    <property type="term" value="C:endoplasmic reticulum"/>
    <property type="evidence" value="ECO:0007669"/>
    <property type="project" value="UniProtKB-SubCell"/>
</dbReference>
<evidence type="ECO:0000256" key="5">
    <source>
        <dbReference type="ARBA" id="ARBA00022824"/>
    </source>
</evidence>
<dbReference type="GO" id="GO:0005794">
    <property type="term" value="C:Golgi apparatus"/>
    <property type="evidence" value="ECO:0007669"/>
    <property type="project" value="TreeGrafter"/>
</dbReference>
<protein>
    <submittedName>
        <fullName evidence="8">Alpha-1,2-mannosyltransferase</fullName>
    </submittedName>
</protein>
<keyword evidence="7" id="KW-1133">Transmembrane helix</keyword>
<evidence type="ECO:0000313" key="9">
    <source>
        <dbReference type="Proteomes" id="UP000015464"/>
    </source>
</evidence>
<dbReference type="GO" id="GO:0006493">
    <property type="term" value="P:protein O-linked glycosylation"/>
    <property type="evidence" value="ECO:0007669"/>
    <property type="project" value="TreeGrafter"/>
</dbReference>
<evidence type="ECO:0000256" key="4">
    <source>
        <dbReference type="ARBA" id="ARBA00022679"/>
    </source>
</evidence>
<dbReference type="OMA" id="DWYFRVE"/>
<keyword evidence="9" id="KW-1185">Reference proteome</keyword>
<dbReference type="InterPro" id="IPR029044">
    <property type="entry name" value="Nucleotide-diphossugar_trans"/>
</dbReference>
<dbReference type="GO" id="GO:0000032">
    <property type="term" value="P:cell wall mannoprotein biosynthetic process"/>
    <property type="evidence" value="ECO:0007669"/>
    <property type="project" value="TreeGrafter"/>
</dbReference>
<proteinExistence type="inferred from homology"/>